<dbReference type="InterPro" id="IPR050863">
    <property type="entry name" value="CenT-Element_Derived"/>
</dbReference>
<evidence type="ECO:0000259" key="1">
    <source>
        <dbReference type="Pfam" id="PF03184"/>
    </source>
</evidence>
<dbReference type="PANTHER" id="PTHR19303">
    <property type="entry name" value="TRANSPOSON"/>
    <property type="match status" value="1"/>
</dbReference>
<dbReference type="Proteomes" id="UP000677054">
    <property type="component" value="Unassembled WGS sequence"/>
</dbReference>
<keyword evidence="3" id="KW-1185">Reference proteome</keyword>
<dbReference type="PANTHER" id="PTHR19303:SF73">
    <property type="entry name" value="PROTEIN PDC2"/>
    <property type="match status" value="1"/>
</dbReference>
<dbReference type="OrthoDB" id="6351046at2759"/>
<evidence type="ECO:0000313" key="3">
    <source>
        <dbReference type="Proteomes" id="UP000677054"/>
    </source>
</evidence>
<sequence length="92" mass="10709">MQLKGDKCIGGKRSKERLTVLLCTNMSGKEKLQPTIIGKFEKPRSFRGVRHLPANYRQSKKAWMTTPLFLEFLRCLDAKMGWKGRKILLFDH</sequence>
<dbReference type="Pfam" id="PF03184">
    <property type="entry name" value="DDE_1"/>
    <property type="match status" value="1"/>
</dbReference>
<dbReference type="GO" id="GO:0003677">
    <property type="term" value="F:DNA binding"/>
    <property type="evidence" value="ECO:0007669"/>
    <property type="project" value="TreeGrafter"/>
</dbReference>
<accession>A0A7R8X993</accession>
<dbReference type="EMBL" id="CAJPEV010000815">
    <property type="protein sequence ID" value="CAG0888773.1"/>
    <property type="molecule type" value="Genomic_DNA"/>
</dbReference>
<dbReference type="AlphaFoldDB" id="A0A7R8X993"/>
<feature type="domain" description="DDE-1" evidence="1">
    <location>
        <begin position="15"/>
        <end position="89"/>
    </location>
</feature>
<name>A0A7R8X993_9CRUS</name>
<reference evidence="2" key="1">
    <citation type="submission" date="2020-11" db="EMBL/GenBank/DDBJ databases">
        <authorList>
            <person name="Tran Van P."/>
        </authorList>
    </citation>
    <scope>NUCLEOTIDE SEQUENCE</scope>
</reference>
<protein>
    <recommendedName>
        <fullName evidence="1">DDE-1 domain-containing protein</fullName>
    </recommendedName>
</protein>
<evidence type="ECO:0000313" key="2">
    <source>
        <dbReference type="EMBL" id="CAD7245252.1"/>
    </source>
</evidence>
<dbReference type="InterPro" id="IPR004875">
    <property type="entry name" value="DDE_SF_endonuclease_dom"/>
</dbReference>
<dbReference type="GO" id="GO:0005634">
    <property type="term" value="C:nucleus"/>
    <property type="evidence" value="ECO:0007669"/>
    <property type="project" value="TreeGrafter"/>
</dbReference>
<dbReference type="EMBL" id="LR900332">
    <property type="protein sequence ID" value="CAD7245252.1"/>
    <property type="molecule type" value="Genomic_DNA"/>
</dbReference>
<proteinExistence type="predicted"/>
<gene>
    <name evidence="2" type="ORF">DSTB1V02_LOCUS5126</name>
</gene>
<organism evidence="2">
    <name type="scientific">Darwinula stevensoni</name>
    <dbReference type="NCBI Taxonomy" id="69355"/>
    <lineage>
        <taxon>Eukaryota</taxon>
        <taxon>Metazoa</taxon>
        <taxon>Ecdysozoa</taxon>
        <taxon>Arthropoda</taxon>
        <taxon>Crustacea</taxon>
        <taxon>Oligostraca</taxon>
        <taxon>Ostracoda</taxon>
        <taxon>Podocopa</taxon>
        <taxon>Podocopida</taxon>
        <taxon>Darwinulocopina</taxon>
        <taxon>Darwinuloidea</taxon>
        <taxon>Darwinulidae</taxon>
        <taxon>Darwinula</taxon>
    </lineage>
</organism>